<feature type="signal peptide" evidence="1">
    <location>
        <begin position="1"/>
        <end position="16"/>
    </location>
</feature>
<dbReference type="Proteomes" id="UP000799439">
    <property type="component" value="Unassembled WGS sequence"/>
</dbReference>
<proteinExistence type="predicted"/>
<gene>
    <name evidence="2" type="ORF">K461DRAFT_281777</name>
</gene>
<dbReference type="EMBL" id="ML996091">
    <property type="protein sequence ID" value="KAF2149404.1"/>
    <property type="molecule type" value="Genomic_DNA"/>
</dbReference>
<dbReference type="AlphaFoldDB" id="A0A9P4IYZ2"/>
<reference evidence="2" key="1">
    <citation type="journal article" date="2020" name="Stud. Mycol.">
        <title>101 Dothideomycetes genomes: a test case for predicting lifestyles and emergence of pathogens.</title>
        <authorList>
            <person name="Haridas S."/>
            <person name="Albert R."/>
            <person name="Binder M."/>
            <person name="Bloem J."/>
            <person name="Labutti K."/>
            <person name="Salamov A."/>
            <person name="Andreopoulos B."/>
            <person name="Baker S."/>
            <person name="Barry K."/>
            <person name="Bills G."/>
            <person name="Bluhm B."/>
            <person name="Cannon C."/>
            <person name="Castanera R."/>
            <person name="Culley D."/>
            <person name="Daum C."/>
            <person name="Ezra D."/>
            <person name="Gonzalez J."/>
            <person name="Henrissat B."/>
            <person name="Kuo A."/>
            <person name="Liang C."/>
            <person name="Lipzen A."/>
            <person name="Lutzoni F."/>
            <person name="Magnuson J."/>
            <person name="Mondo S."/>
            <person name="Nolan M."/>
            <person name="Ohm R."/>
            <person name="Pangilinan J."/>
            <person name="Park H.-J."/>
            <person name="Ramirez L."/>
            <person name="Alfaro M."/>
            <person name="Sun H."/>
            <person name="Tritt A."/>
            <person name="Yoshinaga Y."/>
            <person name="Zwiers L.-H."/>
            <person name="Turgeon B."/>
            <person name="Goodwin S."/>
            <person name="Spatafora J."/>
            <person name="Crous P."/>
            <person name="Grigoriev I."/>
        </authorList>
    </citation>
    <scope>NUCLEOTIDE SEQUENCE</scope>
    <source>
        <strain evidence="2">CBS 260.36</strain>
    </source>
</reference>
<evidence type="ECO:0000256" key="1">
    <source>
        <dbReference type="SAM" id="SignalP"/>
    </source>
</evidence>
<accession>A0A9P4IYZ2</accession>
<sequence length="129" mass="14110">MCLWLWACPGPALGVAALVAAPCRPRPPTSSLRKSEQCRNLPRSWTSERRLSFLAPAAASPERQCVVASNTLSATERPRMVICSISSRRGAEHVATQIPWLRLAESLRGMQPPESFLTVDLFPSTGLPE</sequence>
<evidence type="ECO:0000313" key="2">
    <source>
        <dbReference type="EMBL" id="KAF2149404.1"/>
    </source>
</evidence>
<name>A0A9P4IYZ2_9PEZI</name>
<organism evidence="2 3">
    <name type="scientific">Myriangium duriaei CBS 260.36</name>
    <dbReference type="NCBI Taxonomy" id="1168546"/>
    <lineage>
        <taxon>Eukaryota</taxon>
        <taxon>Fungi</taxon>
        <taxon>Dikarya</taxon>
        <taxon>Ascomycota</taxon>
        <taxon>Pezizomycotina</taxon>
        <taxon>Dothideomycetes</taxon>
        <taxon>Dothideomycetidae</taxon>
        <taxon>Myriangiales</taxon>
        <taxon>Myriangiaceae</taxon>
        <taxon>Myriangium</taxon>
    </lineage>
</organism>
<comment type="caution">
    <text evidence="2">The sequence shown here is derived from an EMBL/GenBank/DDBJ whole genome shotgun (WGS) entry which is preliminary data.</text>
</comment>
<feature type="chain" id="PRO_5040221973" description="Secreted protein" evidence="1">
    <location>
        <begin position="17"/>
        <end position="129"/>
    </location>
</feature>
<keyword evidence="1" id="KW-0732">Signal</keyword>
<keyword evidence="3" id="KW-1185">Reference proteome</keyword>
<protein>
    <recommendedName>
        <fullName evidence="4">Secreted protein</fullName>
    </recommendedName>
</protein>
<evidence type="ECO:0000313" key="3">
    <source>
        <dbReference type="Proteomes" id="UP000799439"/>
    </source>
</evidence>
<evidence type="ECO:0008006" key="4">
    <source>
        <dbReference type="Google" id="ProtNLM"/>
    </source>
</evidence>